<dbReference type="Gene3D" id="3.30.590.20">
    <property type="match status" value="1"/>
</dbReference>
<name>K0INL6_NITGG</name>
<gene>
    <name evidence="1" type="ordered locus">Ngar_c26680</name>
</gene>
<reference evidence="1 2" key="1">
    <citation type="journal article" date="2012" name="Environ. Microbiol.">
        <title>The genome of the ammonia-oxidizing Candidatus Nitrososphaera gargensis: insights into metabolic versatility and environmental adaptations.</title>
        <authorList>
            <person name="Spang A."/>
            <person name="Poehlein A."/>
            <person name="Offre P."/>
            <person name="Zumbragel S."/>
            <person name="Haider S."/>
            <person name="Rychlik N."/>
            <person name="Nowka B."/>
            <person name="Schmeisser C."/>
            <person name="Lebedeva E.V."/>
            <person name="Rattei T."/>
            <person name="Bohm C."/>
            <person name="Schmid M."/>
            <person name="Galushko A."/>
            <person name="Hatzenpichler R."/>
            <person name="Weinmaier T."/>
            <person name="Daniel R."/>
            <person name="Schleper C."/>
            <person name="Spieck E."/>
            <person name="Streit W."/>
            <person name="Wagner M."/>
        </authorList>
    </citation>
    <scope>NUCLEOTIDE SEQUENCE [LARGE SCALE GENOMIC DNA]</scope>
    <source>
        <strain evidence="2">Ga9.2</strain>
    </source>
</reference>
<dbReference type="PANTHER" id="PTHR36510:SF3">
    <property type="entry name" value="CONSERVED PROTEIN"/>
    <property type="match status" value="1"/>
</dbReference>
<dbReference type="AlphaFoldDB" id="K0INL6"/>
<dbReference type="Pfam" id="PF04107">
    <property type="entry name" value="GCS2"/>
    <property type="match status" value="1"/>
</dbReference>
<dbReference type="InParanoid" id="K0INL6"/>
<proteinExistence type="predicted"/>
<dbReference type="GO" id="GO:0042398">
    <property type="term" value="P:modified amino acid biosynthetic process"/>
    <property type="evidence" value="ECO:0007669"/>
    <property type="project" value="InterPro"/>
</dbReference>
<dbReference type="Proteomes" id="UP000008037">
    <property type="component" value="Chromosome"/>
</dbReference>
<dbReference type="PANTHER" id="PTHR36510">
    <property type="entry name" value="GLUTAMATE--CYSTEINE LIGASE 2-RELATED"/>
    <property type="match status" value="1"/>
</dbReference>
<evidence type="ECO:0000313" key="1">
    <source>
        <dbReference type="EMBL" id="AFU59589.1"/>
    </source>
</evidence>
<evidence type="ECO:0008006" key="3">
    <source>
        <dbReference type="Google" id="ProtNLM"/>
    </source>
</evidence>
<dbReference type="OrthoDB" id="7289at2157"/>
<dbReference type="InterPro" id="IPR006336">
    <property type="entry name" value="GCS2"/>
</dbReference>
<dbReference type="GO" id="GO:0004357">
    <property type="term" value="F:glutamate-cysteine ligase activity"/>
    <property type="evidence" value="ECO:0007669"/>
    <property type="project" value="InterPro"/>
</dbReference>
<evidence type="ECO:0000313" key="2">
    <source>
        <dbReference type="Proteomes" id="UP000008037"/>
    </source>
</evidence>
<dbReference type="HOGENOM" id="CLU_665016_0_0_2"/>
<dbReference type="GeneID" id="13794687"/>
<dbReference type="KEGG" id="nga:Ngar_c26680"/>
<dbReference type="RefSeq" id="WP_015020124.1">
    <property type="nucleotide sequence ID" value="NC_018719.1"/>
</dbReference>
<dbReference type="STRING" id="1237085.Ngar_c26680"/>
<dbReference type="SUPFAM" id="SSF55931">
    <property type="entry name" value="Glutamine synthetase/guanido kinase"/>
    <property type="match status" value="1"/>
</dbReference>
<dbReference type="EMBL" id="CP002408">
    <property type="protein sequence ID" value="AFU59589.1"/>
    <property type="molecule type" value="Genomic_DNA"/>
</dbReference>
<organism evidence="1 2">
    <name type="scientific">Nitrososphaera gargensis (strain Ga9.2)</name>
    <dbReference type="NCBI Taxonomy" id="1237085"/>
    <lineage>
        <taxon>Archaea</taxon>
        <taxon>Nitrososphaerota</taxon>
        <taxon>Nitrososphaeria</taxon>
        <taxon>Nitrososphaerales</taxon>
        <taxon>Nitrososphaeraceae</taxon>
        <taxon>Nitrososphaera</taxon>
    </lineage>
</organism>
<dbReference type="InterPro" id="IPR014746">
    <property type="entry name" value="Gln_synth/guanido_kin_cat_dom"/>
</dbReference>
<protein>
    <recommendedName>
        <fullName evidence="3">Glutamate--cysteine ligase</fullName>
    </recommendedName>
</protein>
<accession>K0INL6</accession>
<dbReference type="InterPro" id="IPR050141">
    <property type="entry name" value="GCL_type2/YbdK_subfam"/>
</dbReference>
<dbReference type="BioCyc" id="CNIT1237085:G1324-2668-MONOMER"/>
<sequence length="418" mass="47928">MGRSSAAAAARIARQASKLKAMVRSHSSRTDENFKVGVEIELCLIDAKGEPVNAKPAIERLRRYHDIDYEYGKCQLEYKTEPVSFDRLIRLNSQFEEFIEHLDMVVNRVFKRDVFPVFLGANPSPHVLKGGLVTRKPRYLQLARWQRRLPDIEIDGQKIKALHAAAAIQGFHLHLQGKNPNFTAQMFNHILNLIPAAILLGANSRLFAGRVFSLHEPRIYLYDQTEQQNSGFPGIPRYLAGVEDYIDYIVSRKPVIAKDYFGLVKERHDDARIRLNTGFYRVETRVMSVQPTPKTMMALTEFFAGYLHKAIHEERALRPLASIREERQAVVRSGFNARTHFNIIETVRSQLDYARKGLANLGVKPDFLGILEKRLENRTTAGEYVANMWQSKYGDREHALQEVVWNVWQKTKSNSPIA</sequence>
<keyword evidence="2" id="KW-1185">Reference proteome</keyword>